<keyword evidence="2" id="KW-0449">Lipoprotein</keyword>
<dbReference type="InterPro" id="IPR004564">
    <property type="entry name" value="OM_lipoprot_carrier_LolA-like"/>
</dbReference>
<dbReference type="Pfam" id="PF16584">
    <property type="entry name" value="LolA_2"/>
    <property type="match status" value="1"/>
</dbReference>
<protein>
    <submittedName>
        <fullName evidence="2">Outer-membrane lipoprotein carrier protein LolA</fullName>
    </submittedName>
</protein>
<reference evidence="2 3" key="1">
    <citation type="submission" date="2022-07" db="EMBL/GenBank/DDBJ databases">
        <title>Fecal culturing of patients with breast cancer.</title>
        <authorList>
            <person name="Teng N.M.Y."/>
            <person name="Kiu R."/>
            <person name="Evans R."/>
            <person name="Baker D.J."/>
            <person name="Zenner C."/>
            <person name="Robinson S.D."/>
            <person name="Hall L.J."/>
        </authorList>
    </citation>
    <scope>NUCLEOTIDE SEQUENCE [LARGE SCALE GENOMIC DNA]</scope>
    <source>
        <strain evidence="2 3">LH1063</strain>
    </source>
</reference>
<dbReference type="CDD" id="cd16325">
    <property type="entry name" value="LolA"/>
    <property type="match status" value="1"/>
</dbReference>
<evidence type="ECO:0000256" key="1">
    <source>
        <dbReference type="ARBA" id="ARBA00022729"/>
    </source>
</evidence>
<dbReference type="PANTHER" id="PTHR35869:SF1">
    <property type="entry name" value="OUTER-MEMBRANE LIPOPROTEIN CARRIER PROTEIN"/>
    <property type="match status" value="1"/>
</dbReference>
<evidence type="ECO:0000313" key="2">
    <source>
        <dbReference type="EMBL" id="MCP9611708.1"/>
    </source>
</evidence>
<dbReference type="SUPFAM" id="SSF89392">
    <property type="entry name" value="Prokaryotic lipoproteins and lipoprotein localization factors"/>
    <property type="match status" value="1"/>
</dbReference>
<proteinExistence type="predicted"/>
<dbReference type="EMBL" id="JANDHW010000005">
    <property type="protein sequence ID" value="MCP9611708.1"/>
    <property type="molecule type" value="Genomic_DNA"/>
</dbReference>
<dbReference type="InterPro" id="IPR029046">
    <property type="entry name" value="LolA/LolB/LppX"/>
</dbReference>
<sequence>MNKSIQLLLASILLCVFIYPVKAQQVNKAIKLLDQVAANYEKAKGISAHFDITTMNSAGKQEGTVNGNIQMLGKQYAFSTSEMITWYNGTTQWTYIPSNNEVNVSTPSEEEIQSINPYLLLKGYKNNFNCIYKGKNKTNENIELIPKDNSNEIKKIILYIDVNKYLPVNIIIENKNKTKIRIGVSQIKTGLNFKNSQFVFDKKKYPDTEIIDLR</sequence>
<dbReference type="RefSeq" id="WP_255026681.1">
    <property type="nucleotide sequence ID" value="NZ_JANDHW010000005.1"/>
</dbReference>
<dbReference type="Proteomes" id="UP001205603">
    <property type="component" value="Unassembled WGS sequence"/>
</dbReference>
<dbReference type="PANTHER" id="PTHR35869">
    <property type="entry name" value="OUTER-MEMBRANE LIPOPROTEIN CARRIER PROTEIN"/>
    <property type="match status" value="1"/>
</dbReference>
<gene>
    <name evidence="2" type="ORF">NMU02_06350</name>
</gene>
<organism evidence="2 3">
    <name type="scientific">Coprobacter tertius</name>
    <dbReference type="NCBI Taxonomy" id="2944915"/>
    <lineage>
        <taxon>Bacteria</taxon>
        <taxon>Pseudomonadati</taxon>
        <taxon>Bacteroidota</taxon>
        <taxon>Bacteroidia</taxon>
        <taxon>Bacteroidales</taxon>
        <taxon>Barnesiellaceae</taxon>
        <taxon>Coprobacter</taxon>
    </lineage>
</organism>
<comment type="caution">
    <text evidence="2">The sequence shown here is derived from an EMBL/GenBank/DDBJ whole genome shotgun (WGS) entry which is preliminary data.</text>
</comment>
<keyword evidence="3" id="KW-1185">Reference proteome</keyword>
<name>A0ABT1MJ29_9BACT</name>
<dbReference type="Gene3D" id="2.50.20.10">
    <property type="entry name" value="Lipoprotein localisation LolA/LolB/LppX"/>
    <property type="match status" value="1"/>
</dbReference>
<keyword evidence="1" id="KW-0732">Signal</keyword>
<evidence type="ECO:0000313" key="3">
    <source>
        <dbReference type="Proteomes" id="UP001205603"/>
    </source>
</evidence>
<accession>A0ABT1MJ29</accession>